<protein>
    <recommendedName>
        <fullName evidence="2">CCHC-type domain-containing protein</fullName>
    </recommendedName>
</protein>
<evidence type="ECO:0000256" key="1">
    <source>
        <dbReference type="PROSITE-ProRule" id="PRU00047"/>
    </source>
</evidence>
<accession>A0A034UXL4</accession>
<keyword evidence="1" id="KW-0479">Metal-binding</keyword>
<feature type="non-terminal residue" evidence="3">
    <location>
        <position position="1"/>
    </location>
</feature>
<evidence type="ECO:0000313" key="3">
    <source>
        <dbReference type="EMBL" id="JAC35686.1"/>
    </source>
</evidence>
<dbReference type="GO" id="GO:0003676">
    <property type="term" value="F:nucleic acid binding"/>
    <property type="evidence" value="ECO:0007669"/>
    <property type="project" value="InterPro"/>
</dbReference>
<proteinExistence type="predicted"/>
<keyword evidence="1" id="KW-0863">Zinc-finger</keyword>
<feature type="non-terminal residue" evidence="3">
    <location>
        <position position="120"/>
    </location>
</feature>
<evidence type="ECO:0000259" key="2">
    <source>
        <dbReference type="PROSITE" id="PS50158"/>
    </source>
</evidence>
<dbReference type="AlphaFoldDB" id="A0A034UXL4"/>
<organism evidence="3">
    <name type="scientific">Bactrocera dorsalis</name>
    <name type="common">Oriental fruit fly</name>
    <name type="synonym">Dacus dorsalis</name>
    <dbReference type="NCBI Taxonomy" id="27457"/>
    <lineage>
        <taxon>Eukaryota</taxon>
        <taxon>Metazoa</taxon>
        <taxon>Ecdysozoa</taxon>
        <taxon>Arthropoda</taxon>
        <taxon>Hexapoda</taxon>
        <taxon>Insecta</taxon>
        <taxon>Pterygota</taxon>
        <taxon>Neoptera</taxon>
        <taxon>Endopterygota</taxon>
        <taxon>Diptera</taxon>
        <taxon>Brachycera</taxon>
        <taxon>Muscomorpha</taxon>
        <taxon>Tephritoidea</taxon>
        <taxon>Tephritidae</taxon>
        <taxon>Bactrocera</taxon>
        <taxon>Bactrocera</taxon>
    </lineage>
</organism>
<keyword evidence="1" id="KW-0862">Zinc</keyword>
<dbReference type="SUPFAM" id="SSF57756">
    <property type="entry name" value="Retrovirus zinc finger-like domains"/>
    <property type="match status" value="1"/>
</dbReference>
<dbReference type="Gene3D" id="4.10.60.10">
    <property type="entry name" value="Zinc finger, CCHC-type"/>
    <property type="match status" value="1"/>
</dbReference>
<dbReference type="EMBL" id="GAKP01023270">
    <property type="protein sequence ID" value="JAC35686.1"/>
    <property type="molecule type" value="Transcribed_RNA"/>
</dbReference>
<reference evidence="3" key="1">
    <citation type="journal article" date="2014" name="BMC Genomics">
        <title>Characterizing the developmental transcriptome of the oriental fruit fly, Bactrocera dorsalis (Diptera: Tephritidae) through comparative genomic analysis with Drosophila melanogaster utilizing modENCODE datasets.</title>
        <authorList>
            <person name="Geib S.M."/>
            <person name="Calla B."/>
            <person name="Hall B."/>
            <person name="Hou S."/>
            <person name="Manoukis N.C."/>
        </authorList>
    </citation>
    <scope>NUCLEOTIDE SEQUENCE</scope>
    <source>
        <strain evidence="3">Punador</strain>
    </source>
</reference>
<dbReference type="PROSITE" id="PS50158">
    <property type="entry name" value="ZF_CCHC"/>
    <property type="match status" value="1"/>
</dbReference>
<name>A0A034UXL4_BACDO</name>
<dbReference type="InterPro" id="IPR036875">
    <property type="entry name" value="Znf_CCHC_sf"/>
</dbReference>
<sequence length="120" mass="13587">DDLPKPAMLRVKILEEWESRKAKNERSESDALYAKNMTKASVCNKSKNSNDRFSGETKRNFCCYKCGKNGHYAKNCRLNNRNNHSANKSEEKNASLRATESVFLCPNGIDNWCLDSGCTS</sequence>
<feature type="domain" description="CCHC-type" evidence="2">
    <location>
        <begin position="63"/>
        <end position="77"/>
    </location>
</feature>
<dbReference type="InterPro" id="IPR001878">
    <property type="entry name" value="Znf_CCHC"/>
</dbReference>
<dbReference type="SMART" id="SM00343">
    <property type="entry name" value="ZnF_C2HC"/>
    <property type="match status" value="1"/>
</dbReference>
<dbReference type="GO" id="GO:0008270">
    <property type="term" value="F:zinc ion binding"/>
    <property type="evidence" value="ECO:0007669"/>
    <property type="project" value="UniProtKB-KW"/>
</dbReference>
<dbReference type="Pfam" id="PF00098">
    <property type="entry name" value="zf-CCHC"/>
    <property type="match status" value="1"/>
</dbReference>